<comment type="subcellular location">
    <subcellularLocation>
        <location evidence="1">Membrane</location>
        <topology evidence="1">Multi-pass membrane protein</topology>
    </subcellularLocation>
</comment>
<dbReference type="GO" id="GO:0022857">
    <property type="term" value="F:transmembrane transporter activity"/>
    <property type="evidence" value="ECO:0007669"/>
    <property type="project" value="InterPro"/>
</dbReference>
<evidence type="ECO:0000313" key="6">
    <source>
        <dbReference type="EMBL" id="KAJ6649208.1"/>
    </source>
</evidence>
<keyword evidence="7" id="KW-1185">Reference proteome</keyword>
<sequence>MSDNDVVGQFLGPFGKWQLRSTLLIYLVKIPSAWFMACLIFTAKSPTPGEIFCKPRHEHDSKNASSWIDLAHKKTFNQIENEESFDFCMVNGNITETMSADINATVECSDFENRPTFNSIIHQYNLFCSREALVALSQSFHLLGVLIGGVIAFYMLKRFSPRRVMLVGMIAQLFLGPITGFAPTYELHLFFRCSVAATCSMMCIGIMIDITSGKYRVITTCLFEQFWSVGVILLPGISSWWSDWSTIYLAISLPTVALIILYYWIPDSPRWLLKNGKVLEALQVLKDAAKVNSTNNFSEDDLSKQLKELAELMRYDSPQPTLLSLWNVSFPIKLKLFFAHVGWSVYLMLYYASLLNVRAMGRAYLEVNTAIAGISEIIGTFIALYLILKTGRKWTYMSQLNIATSVIAYSANYVPVLFPSFERMMVYMFTAMLFKMSISTSLAIFITSMTEIVPEDKKKMCNYSGVTCSRTLVTIAPFIGYFVIYGQLVPQTIMCVMNVCISLLIAVFLKTPRTLPIKSPSLLKNQHNEESFYKI</sequence>
<feature type="transmembrane region" description="Helical" evidence="5">
    <location>
        <begin position="222"/>
        <end position="241"/>
    </location>
</feature>
<feature type="transmembrane region" description="Helical" evidence="5">
    <location>
        <begin position="400"/>
        <end position="418"/>
    </location>
</feature>
<dbReference type="Pfam" id="PF07690">
    <property type="entry name" value="MFS_1"/>
    <property type="match status" value="1"/>
</dbReference>
<dbReference type="SUPFAM" id="SSF103473">
    <property type="entry name" value="MFS general substrate transporter"/>
    <property type="match status" value="1"/>
</dbReference>
<evidence type="ECO:0000256" key="1">
    <source>
        <dbReference type="ARBA" id="ARBA00004141"/>
    </source>
</evidence>
<name>A0A9Q0S9L3_9DIPT</name>
<dbReference type="PANTHER" id="PTHR24064">
    <property type="entry name" value="SOLUTE CARRIER FAMILY 22 MEMBER"/>
    <property type="match status" value="1"/>
</dbReference>
<dbReference type="Gene3D" id="1.20.1250.20">
    <property type="entry name" value="MFS general substrate transporter like domains"/>
    <property type="match status" value="1"/>
</dbReference>
<feature type="transmembrane region" description="Helical" evidence="5">
    <location>
        <begin position="23"/>
        <end position="42"/>
    </location>
</feature>
<evidence type="ECO:0000256" key="3">
    <source>
        <dbReference type="ARBA" id="ARBA00022989"/>
    </source>
</evidence>
<dbReference type="AlphaFoldDB" id="A0A9Q0S9L3"/>
<feature type="transmembrane region" description="Helical" evidence="5">
    <location>
        <begin position="336"/>
        <end position="355"/>
    </location>
</feature>
<organism evidence="6 7">
    <name type="scientific">Pseudolycoriella hygida</name>
    <dbReference type="NCBI Taxonomy" id="35572"/>
    <lineage>
        <taxon>Eukaryota</taxon>
        <taxon>Metazoa</taxon>
        <taxon>Ecdysozoa</taxon>
        <taxon>Arthropoda</taxon>
        <taxon>Hexapoda</taxon>
        <taxon>Insecta</taxon>
        <taxon>Pterygota</taxon>
        <taxon>Neoptera</taxon>
        <taxon>Endopterygota</taxon>
        <taxon>Diptera</taxon>
        <taxon>Nematocera</taxon>
        <taxon>Sciaroidea</taxon>
        <taxon>Sciaridae</taxon>
        <taxon>Pseudolycoriella</taxon>
    </lineage>
</organism>
<comment type="caution">
    <text evidence="6">The sequence shown here is derived from an EMBL/GenBank/DDBJ whole genome shotgun (WGS) entry which is preliminary data.</text>
</comment>
<evidence type="ECO:0000313" key="7">
    <source>
        <dbReference type="Proteomes" id="UP001151699"/>
    </source>
</evidence>
<feature type="transmembrane region" description="Helical" evidence="5">
    <location>
        <begin position="424"/>
        <end position="446"/>
    </location>
</feature>
<dbReference type="OrthoDB" id="3936150at2759"/>
<accession>A0A9Q0S9L3</accession>
<feature type="transmembrane region" description="Helical" evidence="5">
    <location>
        <begin position="367"/>
        <end position="388"/>
    </location>
</feature>
<evidence type="ECO:0000256" key="4">
    <source>
        <dbReference type="ARBA" id="ARBA00023136"/>
    </source>
</evidence>
<dbReference type="Proteomes" id="UP001151699">
    <property type="component" value="Chromosome A"/>
</dbReference>
<keyword evidence="4 5" id="KW-0472">Membrane</keyword>
<keyword evidence="2 5" id="KW-0812">Transmembrane</keyword>
<dbReference type="InterPro" id="IPR011701">
    <property type="entry name" value="MFS"/>
</dbReference>
<feature type="transmembrane region" description="Helical" evidence="5">
    <location>
        <begin position="163"/>
        <end position="183"/>
    </location>
</feature>
<protein>
    <submittedName>
        <fullName evidence="6">Organic cation transporter protein</fullName>
    </submittedName>
</protein>
<feature type="transmembrane region" description="Helical" evidence="5">
    <location>
        <begin position="467"/>
        <end position="485"/>
    </location>
</feature>
<dbReference type="GO" id="GO:0016020">
    <property type="term" value="C:membrane"/>
    <property type="evidence" value="ECO:0007669"/>
    <property type="project" value="UniProtKB-SubCell"/>
</dbReference>
<dbReference type="InterPro" id="IPR036259">
    <property type="entry name" value="MFS_trans_sf"/>
</dbReference>
<keyword evidence="3 5" id="KW-1133">Transmembrane helix</keyword>
<proteinExistence type="predicted"/>
<feature type="transmembrane region" description="Helical" evidence="5">
    <location>
        <begin position="139"/>
        <end position="156"/>
    </location>
</feature>
<dbReference type="EMBL" id="WJQU01000001">
    <property type="protein sequence ID" value="KAJ6649208.1"/>
    <property type="molecule type" value="Genomic_DNA"/>
</dbReference>
<feature type="transmembrane region" description="Helical" evidence="5">
    <location>
        <begin position="491"/>
        <end position="509"/>
    </location>
</feature>
<evidence type="ECO:0000256" key="5">
    <source>
        <dbReference type="SAM" id="Phobius"/>
    </source>
</evidence>
<evidence type="ECO:0000256" key="2">
    <source>
        <dbReference type="ARBA" id="ARBA00022692"/>
    </source>
</evidence>
<reference evidence="6" key="1">
    <citation type="submission" date="2022-07" db="EMBL/GenBank/DDBJ databases">
        <authorList>
            <person name="Trinca V."/>
            <person name="Uliana J.V.C."/>
            <person name="Torres T.T."/>
            <person name="Ward R.J."/>
            <person name="Monesi N."/>
        </authorList>
    </citation>
    <scope>NUCLEOTIDE SEQUENCE</scope>
    <source>
        <strain evidence="6">HSMRA1968</strain>
        <tissue evidence="6">Whole embryos</tissue>
    </source>
</reference>
<feature type="transmembrane region" description="Helical" evidence="5">
    <location>
        <begin position="189"/>
        <end position="210"/>
    </location>
</feature>
<gene>
    <name evidence="6" type="primary">Orct_10</name>
    <name evidence="6" type="ORF">Bhyg_04442</name>
</gene>
<feature type="transmembrane region" description="Helical" evidence="5">
    <location>
        <begin position="247"/>
        <end position="265"/>
    </location>
</feature>